<evidence type="ECO:0000313" key="2">
    <source>
        <dbReference type="EMBL" id="MBZ0158101.1"/>
    </source>
</evidence>
<dbReference type="Proteomes" id="UP000705867">
    <property type="component" value="Unassembled WGS sequence"/>
</dbReference>
<comment type="caution">
    <text evidence="2">The sequence shown here is derived from an EMBL/GenBank/DDBJ whole genome shotgun (WGS) entry which is preliminary data.</text>
</comment>
<evidence type="ECO:0000313" key="3">
    <source>
        <dbReference type="Proteomes" id="UP000705867"/>
    </source>
</evidence>
<reference evidence="2" key="2">
    <citation type="submission" date="2021-08" db="EMBL/GenBank/DDBJ databases">
        <authorList>
            <person name="Dalcin Martins P."/>
        </authorList>
    </citation>
    <scope>NUCLEOTIDE SEQUENCE</scope>
    <source>
        <strain evidence="2">MAG_39</strain>
    </source>
</reference>
<accession>A0A953M360</accession>
<protein>
    <submittedName>
        <fullName evidence="2">Uncharacterized protein</fullName>
    </submittedName>
</protein>
<name>A0A953M360_9BACT</name>
<reference evidence="2" key="1">
    <citation type="journal article" date="2021" name="bioRxiv">
        <title>Unraveling nitrogen, sulfur and carbon metabolic pathways and microbial community transcriptional responses to substrate deprivation and toxicity stresses in a bioreactor mimicking anoxic brackish coastal sediment conditions.</title>
        <authorList>
            <person name="Martins P.D."/>
            <person name="Echeveste M.J."/>
            <person name="Arshad A."/>
            <person name="Kurth J."/>
            <person name="Ouboter H."/>
            <person name="Jetten M.S.M."/>
            <person name="Welte C.U."/>
        </authorList>
    </citation>
    <scope>NUCLEOTIDE SEQUENCE</scope>
    <source>
        <strain evidence="2">MAG_39</strain>
    </source>
</reference>
<proteinExistence type="predicted"/>
<evidence type="ECO:0000256" key="1">
    <source>
        <dbReference type="SAM" id="MobiDB-lite"/>
    </source>
</evidence>
<dbReference type="AlphaFoldDB" id="A0A953M360"/>
<organism evidence="2 3">
    <name type="scientific">Candidatus Nitrobium versatile</name>
    <dbReference type="NCBI Taxonomy" id="2884831"/>
    <lineage>
        <taxon>Bacteria</taxon>
        <taxon>Pseudomonadati</taxon>
        <taxon>Nitrospirota</taxon>
        <taxon>Nitrospiria</taxon>
        <taxon>Nitrospirales</taxon>
        <taxon>Nitrospiraceae</taxon>
        <taxon>Candidatus Nitrobium</taxon>
    </lineage>
</organism>
<feature type="region of interest" description="Disordered" evidence="1">
    <location>
        <begin position="88"/>
        <end position="110"/>
    </location>
</feature>
<dbReference type="EMBL" id="JAIOIV010000136">
    <property type="protein sequence ID" value="MBZ0158101.1"/>
    <property type="molecule type" value="Genomic_DNA"/>
</dbReference>
<gene>
    <name evidence="2" type="ORF">K8I29_18030</name>
</gene>
<sequence>MEEINELIKRYHLEEDLEHVIIPLPDAKGTGRRCFLLKRRFIRIVYPDGHYVDYPLAEAIEATVRYPELLLSEALYLLHKARDAQRIENTENEKELRSNGKEDTYKRPAF</sequence>